<evidence type="ECO:0000256" key="7">
    <source>
        <dbReference type="HAMAP-Rule" id="MF_00259"/>
    </source>
</evidence>
<dbReference type="Gene3D" id="3.30.70.1400">
    <property type="entry name" value="Aminomethyltransferase beta-barrel domains"/>
    <property type="match status" value="1"/>
</dbReference>
<evidence type="ECO:0000256" key="2">
    <source>
        <dbReference type="ARBA" id="ARBA00012616"/>
    </source>
</evidence>
<dbReference type="InterPro" id="IPR006223">
    <property type="entry name" value="GcvT"/>
</dbReference>
<dbReference type="NCBIfam" id="TIGR00528">
    <property type="entry name" value="gcvT"/>
    <property type="match status" value="1"/>
</dbReference>
<dbReference type="Pfam" id="PF08669">
    <property type="entry name" value="GCV_T_C"/>
    <property type="match status" value="1"/>
</dbReference>
<comment type="catalytic activity">
    <reaction evidence="6 7">
        <text>N(6)-[(R)-S(8)-aminomethyldihydrolipoyl]-L-lysyl-[protein] + (6S)-5,6,7,8-tetrahydrofolate = N(6)-[(R)-dihydrolipoyl]-L-lysyl-[protein] + (6R)-5,10-methylene-5,6,7,8-tetrahydrofolate + NH4(+)</text>
        <dbReference type="Rhea" id="RHEA:16945"/>
        <dbReference type="Rhea" id="RHEA-COMP:10475"/>
        <dbReference type="Rhea" id="RHEA-COMP:10492"/>
        <dbReference type="ChEBI" id="CHEBI:15636"/>
        <dbReference type="ChEBI" id="CHEBI:28938"/>
        <dbReference type="ChEBI" id="CHEBI:57453"/>
        <dbReference type="ChEBI" id="CHEBI:83100"/>
        <dbReference type="ChEBI" id="CHEBI:83143"/>
        <dbReference type="EC" id="2.1.2.10"/>
    </reaction>
</comment>
<evidence type="ECO:0000256" key="6">
    <source>
        <dbReference type="ARBA" id="ARBA00047665"/>
    </source>
</evidence>
<organism evidence="10 11">
    <name type="scientific">Sporomusa silvacetica DSM 10669</name>
    <dbReference type="NCBI Taxonomy" id="1123289"/>
    <lineage>
        <taxon>Bacteria</taxon>
        <taxon>Bacillati</taxon>
        <taxon>Bacillota</taxon>
        <taxon>Negativicutes</taxon>
        <taxon>Selenomonadales</taxon>
        <taxon>Sporomusaceae</taxon>
        <taxon>Sporomusa</taxon>
    </lineage>
</organism>
<dbReference type="PANTHER" id="PTHR43757:SF2">
    <property type="entry name" value="AMINOMETHYLTRANSFERASE, MITOCHONDRIAL"/>
    <property type="match status" value="1"/>
</dbReference>
<dbReference type="PANTHER" id="PTHR43757">
    <property type="entry name" value="AMINOMETHYLTRANSFERASE"/>
    <property type="match status" value="1"/>
</dbReference>
<dbReference type="HAMAP" id="MF_00259">
    <property type="entry name" value="GcvT"/>
    <property type="match status" value="1"/>
</dbReference>
<dbReference type="Gene3D" id="4.10.1250.10">
    <property type="entry name" value="Aminomethyltransferase fragment"/>
    <property type="match status" value="1"/>
</dbReference>
<dbReference type="Proteomes" id="UP000216752">
    <property type="component" value="Chromosome"/>
</dbReference>
<evidence type="ECO:0000256" key="4">
    <source>
        <dbReference type="ARBA" id="ARBA00022679"/>
    </source>
</evidence>
<dbReference type="InterPro" id="IPR028896">
    <property type="entry name" value="GcvT/YgfZ/DmdA"/>
</dbReference>
<keyword evidence="11" id="KW-1185">Reference proteome</keyword>
<dbReference type="RefSeq" id="WP_094604477.1">
    <property type="nucleotide sequence ID" value="NZ_CP155573.1"/>
</dbReference>
<evidence type="ECO:0000313" key="11">
    <source>
        <dbReference type="Proteomes" id="UP000216752"/>
    </source>
</evidence>
<evidence type="ECO:0000256" key="5">
    <source>
        <dbReference type="ARBA" id="ARBA00031395"/>
    </source>
</evidence>
<feature type="domain" description="Aminomethyltransferase C-terminal" evidence="9">
    <location>
        <begin position="284"/>
        <end position="361"/>
    </location>
</feature>
<dbReference type="NCBIfam" id="NF001567">
    <property type="entry name" value="PRK00389.1"/>
    <property type="match status" value="1"/>
</dbReference>
<keyword evidence="3 7" id="KW-0032">Aminotransferase</keyword>
<dbReference type="Gene3D" id="3.30.1360.120">
    <property type="entry name" value="Probable tRNA modification gtpase trme, domain 1"/>
    <property type="match status" value="1"/>
</dbReference>
<dbReference type="InterPro" id="IPR013977">
    <property type="entry name" value="GcvT_C"/>
</dbReference>
<keyword evidence="4 7" id="KW-0808">Transferase</keyword>
<dbReference type="InterPro" id="IPR006222">
    <property type="entry name" value="GCVT_N"/>
</dbReference>
<dbReference type="EMBL" id="CP155573">
    <property type="protein sequence ID" value="XFO69060.1"/>
    <property type="molecule type" value="Genomic_DNA"/>
</dbReference>
<accession>A0ABZ3ITZ7</accession>
<dbReference type="InterPro" id="IPR029043">
    <property type="entry name" value="GcvT/YgfZ_C"/>
</dbReference>
<gene>
    <name evidence="10" type="primary">gcvT_2</name>
    <name evidence="7" type="synonym">gcvT</name>
    <name evidence="10" type="ORF">SPSIL_052890</name>
</gene>
<comment type="function">
    <text evidence="7">The glycine cleavage system catalyzes the degradation of glycine.</text>
</comment>
<evidence type="ECO:0000313" key="10">
    <source>
        <dbReference type="EMBL" id="XFO69060.1"/>
    </source>
</evidence>
<dbReference type="InterPro" id="IPR022903">
    <property type="entry name" value="GcvT_bac"/>
</dbReference>
<dbReference type="Pfam" id="PF01571">
    <property type="entry name" value="GCV_T"/>
    <property type="match status" value="1"/>
</dbReference>
<feature type="domain" description="GCVT N-terminal" evidence="8">
    <location>
        <begin position="8"/>
        <end position="265"/>
    </location>
</feature>
<dbReference type="PIRSF" id="PIRSF006487">
    <property type="entry name" value="GcvT"/>
    <property type="match status" value="1"/>
</dbReference>
<comment type="subunit">
    <text evidence="7">The glycine cleavage system is composed of four proteins: P, T, L and H.</text>
</comment>
<dbReference type="SUPFAM" id="SSF103025">
    <property type="entry name" value="Folate-binding domain"/>
    <property type="match status" value="1"/>
</dbReference>
<comment type="similarity">
    <text evidence="1 7">Belongs to the GcvT family.</text>
</comment>
<evidence type="ECO:0000259" key="9">
    <source>
        <dbReference type="Pfam" id="PF08669"/>
    </source>
</evidence>
<evidence type="ECO:0000256" key="3">
    <source>
        <dbReference type="ARBA" id="ARBA00022576"/>
    </source>
</evidence>
<proteinExistence type="inferred from homology"/>
<dbReference type="Gene3D" id="2.40.30.110">
    <property type="entry name" value="Aminomethyltransferase beta-barrel domains"/>
    <property type="match status" value="1"/>
</dbReference>
<reference evidence="10" key="1">
    <citation type="submission" date="2024-05" db="EMBL/GenBank/DDBJ databases">
        <title>Isolation and characterization of Sporomusa carbonis sp. nov., a carboxydotrophic hydrogenogen in the genus of Sporomusa isolated from a charcoal burning pile.</title>
        <authorList>
            <person name="Boeer T."/>
            <person name="Rosenbaum F."/>
            <person name="Eysell L."/>
            <person name="Mueller V."/>
            <person name="Daniel R."/>
            <person name="Poehlein A."/>
        </authorList>
    </citation>
    <scope>NUCLEOTIDE SEQUENCE [LARGE SCALE GENOMIC DNA]</scope>
    <source>
        <strain evidence="10">DSM 10669</strain>
    </source>
</reference>
<name>A0ABZ3ITZ7_9FIRM</name>
<dbReference type="SUPFAM" id="SSF101790">
    <property type="entry name" value="Aminomethyltransferase beta-barrel domain"/>
    <property type="match status" value="1"/>
</dbReference>
<evidence type="ECO:0000256" key="1">
    <source>
        <dbReference type="ARBA" id="ARBA00008609"/>
    </source>
</evidence>
<dbReference type="EC" id="2.1.2.10" evidence="2 7"/>
<evidence type="ECO:0000259" key="8">
    <source>
        <dbReference type="Pfam" id="PF01571"/>
    </source>
</evidence>
<sequence>MTAKLTPLYETHVKYGGKMVEFGGWLLPVQYAGILEEHKAVRERAGLFDVSHMGEVLVKGPGALAFLQKLVTNDVAKMADKQVQYTPMCYLDGGTVDDLLIYKRSQDEYFLVVNAANIDKDWQWMQDNNAGFEVELTNLLMETAELALQGPLAETILSKLTDTPLTNLKYYRFIPVTTVAGKIVMLSRTGYTGEDGFEIYCRPEDAAYLWEAIMEAGKRDGLMPTGLGCRDTLRFEAGLPLYGHELSATITPLEAGIGKFVSLDKGEFNGQPTLAQQKQSGVKRKVAGFVVTGRGIPRAEYPVVYEDRRIGTVTTGSYAPTLDKNIGLALVEAEYAAIGQQFTIEIRGKQVAAEVISKPFYVRRGK</sequence>
<dbReference type="InterPro" id="IPR027266">
    <property type="entry name" value="TrmE/GcvT-like"/>
</dbReference>
<dbReference type="GO" id="GO:0004047">
    <property type="term" value="F:aminomethyltransferase activity"/>
    <property type="evidence" value="ECO:0007669"/>
    <property type="project" value="UniProtKB-EC"/>
</dbReference>
<protein>
    <recommendedName>
        <fullName evidence="2 7">Aminomethyltransferase</fullName>
        <ecNumber evidence="2 7">2.1.2.10</ecNumber>
    </recommendedName>
    <alternativeName>
        <fullName evidence="5 7">Glycine cleavage system T protein</fullName>
    </alternativeName>
</protein>